<feature type="compositionally biased region" description="Basic and acidic residues" evidence="1">
    <location>
        <begin position="149"/>
        <end position="162"/>
    </location>
</feature>
<dbReference type="Proteomes" id="UP000007800">
    <property type="component" value="Unassembled WGS sequence"/>
</dbReference>
<dbReference type="OrthoDB" id="1607513at2759"/>
<dbReference type="GeneID" id="9045795"/>
<dbReference type="EMBL" id="GG685710">
    <property type="protein sequence ID" value="EEQ99429.1"/>
    <property type="molecule type" value="Genomic_DNA"/>
</dbReference>
<reference evidence="2 3" key="1">
    <citation type="submission" date="2008-07" db="EMBL/GenBank/DDBJ databases">
        <authorList>
            <person name="El-Sayed N."/>
            <person name="Caler E."/>
            <person name="Inman J."/>
            <person name="Amedeo P."/>
            <person name="Hass B."/>
            <person name="Wortman J."/>
        </authorList>
    </citation>
    <scope>NUCLEOTIDE SEQUENCE [LARGE SCALE GENOMIC DNA]</scope>
    <source>
        <strain evidence="3">ATCC 50983 / TXsc</strain>
    </source>
</reference>
<evidence type="ECO:0000313" key="3">
    <source>
        <dbReference type="Proteomes" id="UP000007800"/>
    </source>
</evidence>
<dbReference type="RefSeq" id="XP_002766712.1">
    <property type="nucleotide sequence ID" value="XM_002766666.1"/>
</dbReference>
<proteinExistence type="predicted"/>
<name>C5LV14_PERM5</name>
<keyword evidence="3" id="KW-1185">Reference proteome</keyword>
<accession>C5LV14</accession>
<feature type="compositionally biased region" description="Acidic residues" evidence="1">
    <location>
        <begin position="133"/>
        <end position="144"/>
    </location>
</feature>
<sequence length="162" mass="18040">MFRLFDGQPQDRIGNAKATLQKQTLSQSPLIPGKLPGISDPEDREQPKTVMKSTIIGLQEITEEHTAVNRAEIIHKTLSRMEIVALVVTDSGSDVRQAGTKLSRGSRKAEDKDKADVNDTELDLDKRFRLENMDDNTEKDENDYLCDAVHSDQDGEGSKADD</sequence>
<gene>
    <name evidence="2" type="ORF">Pmar_PMAR002528</name>
</gene>
<dbReference type="AlphaFoldDB" id="C5LV14"/>
<evidence type="ECO:0000313" key="2">
    <source>
        <dbReference type="EMBL" id="EEQ99429.1"/>
    </source>
</evidence>
<protein>
    <submittedName>
        <fullName evidence="2">Uncharacterized protein</fullName>
    </submittedName>
</protein>
<dbReference type="InParanoid" id="C5LV14"/>
<feature type="compositionally biased region" description="Basic and acidic residues" evidence="1">
    <location>
        <begin position="107"/>
        <end position="132"/>
    </location>
</feature>
<evidence type="ECO:0000256" key="1">
    <source>
        <dbReference type="SAM" id="MobiDB-lite"/>
    </source>
</evidence>
<feature type="region of interest" description="Disordered" evidence="1">
    <location>
        <begin position="19"/>
        <end position="49"/>
    </location>
</feature>
<feature type="region of interest" description="Disordered" evidence="1">
    <location>
        <begin position="94"/>
        <end position="162"/>
    </location>
</feature>
<organism evidence="3">
    <name type="scientific">Perkinsus marinus (strain ATCC 50983 / TXsc)</name>
    <dbReference type="NCBI Taxonomy" id="423536"/>
    <lineage>
        <taxon>Eukaryota</taxon>
        <taxon>Sar</taxon>
        <taxon>Alveolata</taxon>
        <taxon>Perkinsozoa</taxon>
        <taxon>Perkinsea</taxon>
        <taxon>Perkinsida</taxon>
        <taxon>Perkinsidae</taxon>
        <taxon>Perkinsus</taxon>
    </lineage>
</organism>
<feature type="compositionally biased region" description="Polar residues" evidence="1">
    <location>
        <begin position="19"/>
        <end position="29"/>
    </location>
</feature>